<reference evidence="5" key="1">
    <citation type="submission" date="2022-04" db="EMBL/GenBank/DDBJ databases">
        <title>Halocatena sp. nov., isolated from a salt lake.</title>
        <authorList>
            <person name="Cui H.-L."/>
        </authorList>
    </citation>
    <scope>NUCLEOTIDE SEQUENCE</scope>
    <source>
        <strain evidence="5">AD-1</strain>
        <plasmid evidence="5">unnamed2</plasmid>
    </source>
</reference>
<dbReference type="AlphaFoldDB" id="A0A8U0A6P7"/>
<dbReference type="Proteomes" id="UP000831768">
    <property type="component" value="Plasmid unnamed2"/>
</dbReference>
<organism evidence="5 6">
    <name type="scientific">Halocatena salina</name>
    <dbReference type="NCBI Taxonomy" id="2934340"/>
    <lineage>
        <taxon>Archaea</taxon>
        <taxon>Methanobacteriati</taxon>
        <taxon>Methanobacteriota</taxon>
        <taxon>Stenosarchaea group</taxon>
        <taxon>Halobacteria</taxon>
        <taxon>Halobacteriales</taxon>
        <taxon>Natronomonadaceae</taxon>
        <taxon>Halocatena</taxon>
    </lineage>
</organism>
<dbReference type="RefSeq" id="WP_247995338.1">
    <property type="nucleotide sequence ID" value="NZ_CP096021.1"/>
</dbReference>
<dbReference type="Pfam" id="PF04967">
    <property type="entry name" value="HTH_10"/>
    <property type="match status" value="1"/>
</dbReference>
<gene>
    <name evidence="5" type="ORF">MW046_16755</name>
</gene>
<keyword evidence="6" id="KW-1185">Reference proteome</keyword>
<keyword evidence="5" id="KW-0614">Plasmid</keyword>
<dbReference type="InterPro" id="IPR056529">
    <property type="entry name" value="HVO_2928_N"/>
</dbReference>
<dbReference type="EMBL" id="CP096021">
    <property type="protein sequence ID" value="UPM44684.1"/>
    <property type="molecule type" value="Genomic_DNA"/>
</dbReference>
<evidence type="ECO:0000256" key="1">
    <source>
        <dbReference type="ARBA" id="ARBA00023015"/>
    </source>
</evidence>
<dbReference type="GeneID" id="71929732"/>
<keyword evidence="2" id="KW-0804">Transcription</keyword>
<dbReference type="PANTHER" id="PTHR34236">
    <property type="entry name" value="DIMETHYL SULFOXIDE REDUCTASE TRANSCRIPTIONAL ACTIVATOR"/>
    <property type="match status" value="1"/>
</dbReference>
<feature type="domain" description="HTH bat-type" evidence="3">
    <location>
        <begin position="182"/>
        <end position="229"/>
    </location>
</feature>
<keyword evidence="1" id="KW-0805">Transcription regulation</keyword>
<sequence length="249" mass="28133">MRELVFALDYEPGCNPVADTLATYSDAAIRSLSCHVTPESLWRVDHATGEREAVTALEDAYFEVEYCSDCLVTEDCGADCEVQVLDRTEETLVLYTYWERTSVCTSVPHLALEWLGTGLLFETQREGRRYTWRIILSNEADIHAFFDALRTEVCECAGMEMLRLTELAPHRSQTTNATEMLATEQREAVRAAVEHGYYETPRKTDLSELAATLNIPRSTLSYRLRRAEAEFAKQFVAADQPLDALSPTV</sequence>
<dbReference type="PANTHER" id="PTHR34236:SF1">
    <property type="entry name" value="DIMETHYL SULFOXIDE REDUCTASE TRANSCRIPTIONAL ACTIVATOR"/>
    <property type="match status" value="1"/>
</dbReference>
<proteinExistence type="predicted"/>
<evidence type="ECO:0000259" key="3">
    <source>
        <dbReference type="Pfam" id="PF04967"/>
    </source>
</evidence>
<accession>A0A8U0A6P7</accession>
<dbReference type="KEGG" id="haad:MW046_16755"/>
<protein>
    <submittedName>
        <fullName evidence="5">Helix-turn-helix domain-containing protein</fullName>
    </submittedName>
</protein>
<name>A0A8U0A6P7_9EURY</name>
<geneLocation type="plasmid" evidence="5 6">
    <name>unnamed2</name>
</geneLocation>
<evidence type="ECO:0000313" key="6">
    <source>
        <dbReference type="Proteomes" id="UP000831768"/>
    </source>
</evidence>
<evidence type="ECO:0000259" key="4">
    <source>
        <dbReference type="Pfam" id="PF24281"/>
    </source>
</evidence>
<evidence type="ECO:0000256" key="2">
    <source>
        <dbReference type="ARBA" id="ARBA00023163"/>
    </source>
</evidence>
<dbReference type="InterPro" id="IPR007050">
    <property type="entry name" value="HTH_bacterioopsin"/>
</dbReference>
<feature type="domain" description="HVO-2928 N-terminal" evidence="4">
    <location>
        <begin position="3"/>
        <end position="167"/>
    </location>
</feature>
<dbReference type="Pfam" id="PF24281">
    <property type="entry name" value="HVO_2928_N"/>
    <property type="match status" value="1"/>
</dbReference>
<evidence type="ECO:0000313" key="5">
    <source>
        <dbReference type="EMBL" id="UPM44684.1"/>
    </source>
</evidence>